<dbReference type="Pfam" id="PF04073">
    <property type="entry name" value="tRNA_edit"/>
    <property type="match status" value="1"/>
</dbReference>
<dbReference type="GO" id="GO:0002161">
    <property type="term" value="F:aminoacyl-tRNA deacylase activity"/>
    <property type="evidence" value="ECO:0007669"/>
    <property type="project" value="InterPro"/>
</dbReference>
<feature type="domain" description="YbaK/aminoacyl-tRNA synthetase-associated" evidence="5">
    <location>
        <begin position="34"/>
        <end position="146"/>
    </location>
</feature>
<evidence type="ECO:0000256" key="4">
    <source>
        <dbReference type="PIRNR" id="PIRNR006181"/>
    </source>
</evidence>
<comment type="caution">
    <text evidence="6">The sequence shown here is derived from an EMBL/GenBank/DDBJ whole genome shotgun (WGS) entry which is preliminary data.</text>
</comment>
<accession>A0A5R9B3F2</accession>
<dbReference type="RefSeq" id="WP_042363129.1">
    <property type="nucleotide sequence ID" value="NZ_CABIVW010000002.1"/>
</dbReference>
<keyword evidence="2 4" id="KW-0648">Protein biosynthesis</keyword>
<dbReference type="Gene3D" id="3.90.960.10">
    <property type="entry name" value="YbaK/aminoacyl-tRNA synthetase-associated domain"/>
    <property type="match status" value="1"/>
</dbReference>
<protein>
    <recommendedName>
        <fullName evidence="4">Cys-tRNA(Pro)/Cys-tRNA(Cys) deacylase</fullName>
        <ecNumber evidence="4">4.2.-.-</ecNumber>
    </recommendedName>
</protein>
<dbReference type="AlphaFoldDB" id="A0A5R9B3F2"/>
<evidence type="ECO:0000256" key="1">
    <source>
        <dbReference type="ARBA" id="ARBA00009798"/>
    </source>
</evidence>
<dbReference type="PANTHER" id="PTHR30411">
    <property type="entry name" value="CYTOPLASMIC PROTEIN"/>
    <property type="match status" value="1"/>
</dbReference>
<name>A0A5R9B3F2_STAXY</name>
<dbReference type="EC" id="4.2.-.-" evidence="4"/>
<dbReference type="GO" id="GO:0016829">
    <property type="term" value="F:lyase activity"/>
    <property type="evidence" value="ECO:0007669"/>
    <property type="project" value="UniProtKB-KW"/>
</dbReference>
<dbReference type="KEGG" id="sxl:SXYLSMQ121_1999"/>
<dbReference type="EMBL" id="VBTJ01000001">
    <property type="protein sequence ID" value="TLP90920.1"/>
    <property type="molecule type" value="Genomic_DNA"/>
</dbReference>
<gene>
    <name evidence="6" type="primary">ybaK</name>
    <name evidence="6" type="ORF">FEZ53_01235</name>
</gene>
<proteinExistence type="inferred from homology"/>
<sequence>MKQKKTNAMRILDRQAIAYSVNTYDISTQHMDGEHVAEKVGVDPNHVYKTLVLENAAHEHFVFIIPVNKTLDMKAAAHSVAEKKLNLMPLDHLKKVTGYIRGGCSPIGMKRQFPTVIDQNAESLDSIYISGGDRGVQININVKDLIAVTQAQVMHVIQEMI</sequence>
<evidence type="ECO:0000313" key="7">
    <source>
        <dbReference type="Proteomes" id="UP000307747"/>
    </source>
</evidence>
<keyword evidence="3 4" id="KW-0456">Lyase</keyword>
<reference evidence="6 7" key="1">
    <citation type="submission" date="2019-05" db="EMBL/GenBank/DDBJ databases">
        <title>The metagenome of a microbial culture collection derived from dairy environment covers the genomic content of the human microbiome.</title>
        <authorList>
            <person name="Roder T."/>
            <person name="Wuthrich D."/>
            <person name="Sattari Z."/>
            <person name="Von Ah U."/>
            <person name="Bar C."/>
            <person name="Ronchi F."/>
            <person name="Macpherson A.J."/>
            <person name="Ganal-Vonarburg S.C."/>
            <person name="Bruggmann R."/>
            <person name="Vergeres G."/>
        </authorList>
    </citation>
    <scope>NUCLEOTIDE SEQUENCE [LARGE SCALE GENOMIC DNA]</scope>
    <source>
        <strain evidence="6 7">FAM 20833</strain>
    </source>
</reference>
<dbReference type="PANTHER" id="PTHR30411:SF0">
    <property type="entry name" value="CYS-TRNA(PRO)_CYS-TRNA(CYS) DEACYLASE YBAK"/>
    <property type="match status" value="1"/>
</dbReference>
<comment type="similarity">
    <text evidence="1 4">Belongs to the prolyl-tRNA editing family. YbaK/EbsC subfamily.</text>
</comment>
<dbReference type="InterPro" id="IPR004369">
    <property type="entry name" value="Prolyl-tRNA_editing_YbaK/EbsC"/>
</dbReference>
<dbReference type="SUPFAM" id="SSF55826">
    <property type="entry name" value="YbaK/ProRS associated domain"/>
    <property type="match status" value="1"/>
</dbReference>
<evidence type="ECO:0000259" key="5">
    <source>
        <dbReference type="Pfam" id="PF04073"/>
    </source>
</evidence>
<dbReference type="GO" id="GO:0006412">
    <property type="term" value="P:translation"/>
    <property type="evidence" value="ECO:0007669"/>
    <property type="project" value="UniProtKB-KW"/>
</dbReference>
<dbReference type="InterPro" id="IPR007214">
    <property type="entry name" value="YbaK/aa-tRNA-synth-assoc-dom"/>
</dbReference>
<dbReference type="NCBIfam" id="TIGR00011">
    <property type="entry name" value="YbaK_EbsC"/>
    <property type="match status" value="1"/>
</dbReference>
<organism evidence="6 7">
    <name type="scientific">Staphylococcus xylosus</name>
    <dbReference type="NCBI Taxonomy" id="1288"/>
    <lineage>
        <taxon>Bacteria</taxon>
        <taxon>Bacillati</taxon>
        <taxon>Bacillota</taxon>
        <taxon>Bacilli</taxon>
        <taxon>Bacillales</taxon>
        <taxon>Staphylococcaceae</taxon>
        <taxon>Staphylococcus</taxon>
    </lineage>
</organism>
<dbReference type="OrthoDB" id="9809296at2"/>
<evidence type="ECO:0000256" key="3">
    <source>
        <dbReference type="ARBA" id="ARBA00023239"/>
    </source>
</evidence>
<dbReference type="PIRSF" id="PIRSF006181">
    <property type="entry name" value="EbsC_YbaK"/>
    <property type="match status" value="1"/>
</dbReference>
<evidence type="ECO:0000313" key="6">
    <source>
        <dbReference type="EMBL" id="TLP90920.1"/>
    </source>
</evidence>
<dbReference type="InterPro" id="IPR036754">
    <property type="entry name" value="YbaK/aa-tRNA-synt-asso_dom_sf"/>
</dbReference>
<dbReference type="CDD" id="cd00002">
    <property type="entry name" value="YbaK_deacylase"/>
    <property type="match status" value="1"/>
</dbReference>
<dbReference type="Proteomes" id="UP000307747">
    <property type="component" value="Unassembled WGS sequence"/>
</dbReference>
<evidence type="ECO:0000256" key="2">
    <source>
        <dbReference type="ARBA" id="ARBA00022917"/>
    </source>
</evidence>
<dbReference type="GeneID" id="45497646"/>